<dbReference type="EMBL" id="JAGXBY010000001">
    <property type="protein sequence ID" value="MBS3678931.1"/>
    <property type="molecule type" value="Genomic_DNA"/>
</dbReference>
<evidence type="ECO:0000313" key="2">
    <source>
        <dbReference type="Proteomes" id="UP000681870"/>
    </source>
</evidence>
<proteinExistence type="predicted"/>
<gene>
    <name evidence="1" type="ORF">KGF86_01765</name>
</gene>
<sequence length="185" mass="21756">MENIKDTYVKYQFIINYISKVGKKRILAKYGESHSDLNLAGETELLTILLKGYPIFTKNVNGYELHLIFRKKAHGVYFRLLEANKSKLVAYLNQSTRGKQNFTVTCSVFLPYLEKDFFQEYHTFNKTQSAIDKATKNFEKFRQWEKEEQRRIKEIGEQAETKQKTRNKNNGIIDPFGKGWLITPI</sequence>
<accession>A0ABS5M9C9</accession>
<comment type="caution">
    <text evidence="1">The sequence shown here is derived from an EMBL/GenBank/DDBJ whole genome shotgun (WGS) entry which is preliminary data.</text>
</comment>
<dbReference type="RefSeq" id="WP_211740975.1">
    <property type="nucleotide sequence ID" value="NZ_JAGXBY010000001.1"/>
</dbReference>
<keyword evidence="2" id="KW-1185">Reference proteome</keyword>
<organism evidence="1 2">
    <name type="scientific">Ornithinibacillus massiliensis</name>
    <dbReference type="NCBI Taxonomy" id="1944633"/>
    <lineage>
        <taxon>Bacteria</taxon>
        <taxon>Bacillati</taxon>
        <taxon>Bacillota</taxon>
        <taxon>Bacilli</taxon>
        <taxon>Bacillales</taxon>
        <taxon>Bacillaceae</taxon>
        <taxon>Ornithinibacillus</taxon>
    </lineage>
</organism>
<protein>
    <submittedName>
        <fullName evidence="1">Uncharacterized protein</fullName>
    </submittedName>
</protein>
<reference evidence="1 2" key="1">
    <citation type="submission" date="2021-05" db="EMBL/GenBank/DDBJ databases">
        <title>Ornithinibacillus massiliensis sp. nov.</title>
        <authorList>
            <person name="Iwaza R."/>
            <person name="Lagier J.-C."/>
            <person name="Raoult D."/>
        </authorList>
    </citation>
    <scope>NUCLEOTIDE SEQUENCE [LARGE SCALE GENOMIC DNA]</scope>
    <source>
        <strain evidence="1 2">Marseille-P3601</strain>
    </source>
</reference>
<dbReference type="Proteomes" id="UP000681870">
    <property type="component" value="Unassembled WGS sequence"/>
</dbReference>
<name>A0ABS5M9C9_9BACI</name>
<evidence type="ECO:0000313" key="1">
    <source>
        <dbReference type="EMBL" id="MBS3678931.1"/>
    </source>
</evidence>